<dbReference type="RefSeq" id="XP_067545802.1">
    <property type="nucleotide sequence ID" value="XM_067694850.1"/>
</dbReference>
<protein>
    <submittedName>
        <fullName evidence="4">Uncharacterized protein</fullName>
    </submittedName>
</protein>
<evidence type="ECO:0000313" key="5">
    <source>
        <dbReference type="Proteomes" id="UP000669133"/>
    </source>
</evidence>
<dbReference type="InterPro" id="IPR032675">
    <property type="entry name" value="LRR_dom_sf"/>
</dbReference>
<dbReference type="InterPro" id="IPR001611">
    <property type="entry name" value="Leu-rich_rpt"/>
</dbReference>
<feature type="region of interest" description="Disordered" evidence="1">
    <location>
        <begin position="1185"/>
        <end position="1220"/>
    </location>
</feature>
<dbReference type="OrthoDB" id="420195at2759"/>
<sequence>MKELEPPSEETLLNNILPSYDMFKSTISLELEPPNENYDIGPPTYEDHTMTPVTSSRVTPVTSSRESENPDAEILVGDYSETTDSALHDTILSNIDSLPHLEQNPKCDGLQVKITFTETVGQIGVKPVIVDNTAKELKQGDFIHGYVTIKNTNKEAVKFDMFYVLFEGKTAFNTDKSPKRHTFLTMVDLFASWSYANIDRLVTDQGDPHDWCPGEIDPFDGTSLSIDARRLFQPGVTYKRFFTFKIPQKLLDDTCGKSLPQHAELCPTFGINKEGVPASVLLSSSRIRDLSMINSFISYDVAAIIIGRASNFDVEVPKDRYIIAKREKSPIRLIPDPAYFNYDANAHYDAFVSSVEELVKPELVPSMSQDTIKVKQLYHSRNMKRSGYYQCVQPFKKKTLTGTSNAGIIALSSKKTEYCIRYTPPHHGVKSEVVVPLELRYSGSSQSPEIKKVDVELVALTIQSKSHPIPIEFTNEMLFNDQEIISKPTTSNFDSILISKFNNYLQQLSQAVKNGAKIEYQMFRDVKTLASLSTKYINLTVPDLEFFRDGTKAKLNSIPWKVDENDLVKKFSIAMDLSKCSLKGVNNTIRGLDKITLVPTFQSCYISRILPLLLGPIKERLIALSIESDPSESSRGAIDLQVFKDIEVLELLRCGIKGSFSQCHNLKELEYIPSSTKNPIDISKLPPTLKRLNLCWCHHVKGVADKSAKFPSLESIAVSYEGPKLPSSVKDILQLMTCSNTTSIELFGSRGEDTSGNEEFLKILHKEAKKKGFELDSLKIDADFDSKLHLLPTKRLDQNGMLNEHWHPSELPSTLQEMRFDGMEVPSSKQIIQYFPASLVRLELCYGTEIDWSDSDLDFSNFTSMKSLKLEACDIGDYIYSFTFPDSIEEMSIDNNVPPFPLSLKELDLSYNRIKKIDITANKFGEPLQIDLLDLRANKSKLSFSDCKLPDTLRYLFMGNCVQDEAFYFNDNLCILKLDSCEFKKLQGVTFGSKLKSLEISDCKLTHFNANLPESLEEINLSRNELAEVPVQLCYLKNLRTISVKHNEIRHVYLNFISSSLEVFNVSSNKIKEIQLTFPESVTNLLSVDLSANRLRRFSMAMIGHNCKTFHNNLYELVLSENEFLSDDDMSTLLTQLPKSVQFMWGKKQAKPYLDDSVYAINELPNRYLACKKIFLGPYVFDSDTESDEDMDSDGELEMGSGGDEDLDIDSNEEDFSASG</sequence>
<dbReference type="Proteomes" id="UP000669133">
    <property type="component" value="Unassembled WGS sequence"/>
</dbReference>
<dbReference type="PROSITE" id="PS51450">
    <property type="entry name" value="LRR"/>
    <property type="match status" value="1"/>
</dbReference>
<evidence type="ECO:0000259" key="2">
    <source>
        <dbReference type="Pfam" id="PF04425"/>
    </source>
</evidence>
<feature type="compositionally biased region" description="Low complexity" evidence="1">
    <location>
        <begin position="51"/>
        <end position="64"/>
    </location>
</feature>
<proteinExistence type="predicted"/>
<accession>A0A8H7ZD41</accession>
<dbReference type="GeneID" id="93654279"/>
<dbReference type="EMBL" id="JAEOAQ010000009">
    <property type="protein sequence ID" value="KAG5416686.1"/>
    <property type="molecule type" value="Genomic_DNA"/>
</dbReference>
<feature type="domain" description="Bul1 C-terminal" evidence="3">
    <location>
        <begin position="443"/>
        <end position="539"/>
    </location>
</feature>
<dbReference type="PANTHER" id="PTHR31904:SF1">
    <property type="entry name" value="BYPASS OF STOP CODON PROTEIN 5-RELATED"/>
    <property type="match status" value="1"/>
</dbReference>
<dbReference type="Pfam" id="PF04425">
    <property type="entry name" value="Bul1_N"/>
    <property type="match status" value="1"/>
</dbReference>
<evidence type="ECO:0000259" key="3">
    <source>
        <dbReference type="Pfam" id="PF04426"/>
    </source>
</evidence>
<dbReference type="Pfam" id="PF04426">
    <property type="entry name" value="Bul1_C"/>
    <property type="match status" value="1"/>
</dbReference>
<dbReference type="SUPFAM" id="SSF52047">
    <property type="entry name" value="RNI-like"/>
    <property type="match status" value="1"/>
</dbReference>
<dbReference type="InterPro" id="IPR039634">
    <property type="entry name" value="Bul1-like"/>
</dbReference>
<dbReference type="InterPro" id="IPR022794">
    <property type="entry name" value="Bul1_C"/>
</dbReference>
<feature type="domain" description="Bul1 N-terminal" evidence="2">
    <location>
        <begin position="8"/>
        <end position="346"/>
    </location>
</feature>
<keyword evidence="5" id="KW-1185">Reference proteome</keyword>
<organism evidence="4 5">
    <name type="scientific">Candida metapsilosis</name>
    <dbReference type="NCBI Taxonomy" id="273372"/>
    <lineage>
        <taxon>Eukaryota</taxon>
        <taxon>Fungi</taxon>
        <taxon>Dikarya</taxon>
        <taxon>Ascomycota</taxon>
        <taxon>Saccharomycotina</taxon>
        <taxon>Pichiomycetes</taxon>
        <taxon>Debaryomycetaceae</taxon>
        <taxon>Candida/Lodderomyces clade</taxon>
        <taxon>Candida</taxon>
    </lineage>
</organism>
<gene>
    <name evidence="4" type="ORF">I9W82_005650</name>
</gene>
<dbReference type="Gene3D" id="3.80.10.10">
    <property type="entry name" value="Ribonuclease Inhibitor"/>
    <property type="match status" value="3"/>
</dbReference>
<dbReference type="PANTHER" id="PTHR31904">
    <property type="entry name" value="BYPASS OF STOP CODON PROTEIN 5-RELATED"/>
    <property type="match status" value="1"/>
</dbReference>
<evidence type="ECO:0000256" key="1">
    <source>
        <dbReference type="SAM" id="MobiDB-lite"/>
    </source>
</evidence>
<evidence type="ECO:0000313" key="4">
    <source>
        <dbReference type="EMBL" id="KAG5416686.1"/>
    </source>
</evidence>
<comment type="caution">
    <text evidence="4">The sequence shown here is derived from an EMBL/GenBank/DDBJ whole genome shotgun (WGS) entry which is preliminary data.</text>
</comment>
<reference evidence="4 5" key="1">
    <citation type="submission" date="2020-12" db="EMBL/GenBank/DDBJ databases">
        <title>Effect of drift, selection, and recombination on the evolution of hybrid genomes in Candida yeast pathogens.</title>
        <authorList>
            <person name="Mixao V."/>
            <person name="Ksiezopolska E."/>
            <person name="Saus E."/>
            <person name="Boekhout T."/>
            <person name="Gacser A."/>
            <person name="Gabaldon T."/>
        </authorList>
    </citation>
    <scope>NUCLEOTIDE SEQUENCE [LARGE SCALE GENOMIC DNA]</scope>
    <source>
        <strain evidence="4 5">BP57</strain>
    </source>
</reference>
<dbReference type="AlphaFoldDB" id="A0A8H7ZD41"/>
<name>A0A8H7ZD41_9ASCO</name>
<dbReference type="InterPro" id="IPR007519">
    <property type="entry name" value="Bul1_N"/>
</dbReference>
<feature type="region of interest" description="Disordered" evidence="1">
    <location>
        <begin position="44"/>
        <end position="70"/>
    </location>
</feature>